<keyword evidence="5" id="KW-1185">Reference proteome</keyword>
<evidence type="ECO:0000313" key="5">
    <source>
        <dbReference type="Proteomes" id="UP000273516"/>
    </source>
</evidence>
<dbReference type="PANTHER" id="PTHR43800:SF1">
    <property type="entry name" value="PEPTIDYL-LYSINE N-ACETYLTRANSFERASE YJAB"/>
    <property type="match status" value="1"/>
</dbReference>
<gene>
    <name evidence="4" type="ORF">C9E81_18815</name>
</gene>
<dbReference type="SUPFAM" id="SSF55729">
    <property type="entry name" value="Acyl-CoA N-acyltransferases (Nat)"/>
    <property type="match status" value="1"/>
</dbReference>
<keyword evidence="2" id="KW-0012">Acyltransferase</keyword>
<comment type="caution">
    <text evidence="4">The sequence shown here is derived from an EMBL/GenBank/DDBJ whole genome shotgun (WGS) entry which is preliminary data.</text>
</comment>
<dbReference type="EMBL" id="QOKZ01000009">
    <property type="protein sequence ID" value="RMC32435.1"/>
    <property type="molecule type" value="Genomic_DNA"/>
</dbReference>
<dbReference type="PANTHER" id="PTHR43800">
    <property type="entry name" value="PEPTIDYL-LYSINE N-ACETYLTRANSFERASE YJAB"/>
    <property type="match status" value="1"/>
</dbReference>
<evidence type="ECO:0000259" key="3">
    <source>
        <dbReference type="PROSITE" id="PS51186"/>
    </source>
</evidence>
<evidence type="ECO:0000313" key="4">
    <source>
        <dbReference type="EMBL" id="RMC32435.1"/>
    </source>
</evidence>
<evidence type="ECO:0000256" key="1">
    <source>
        <dbReference type="ARBA" id="ARBA00022679"/>
    </source>
</evidence>
<accession>A0A3M0M507</accession>
<feature type="domain" description="N-acetyltransferase" evidence="3">
    <location>
        <begin position="24"/>
        <end position="193"/>
    </location>
</feature>
<dbReference type="InterPro" id="IPR016181">
    <property type="entry name" value="Acyl_CoA_acyltransferase"/>
</dbReference>
<dbReference type="InterPro" id="IPR000182">
    <property type="entry name" value="GNAT_dom"/>
</dbReference>
<name>A0A3M0M507_9RHOB</name>
<dbReference type="Pfam" id="PF00583">
    <property type="entry name" value="Acetyltransf_1"/>
    <property type="match status" value="1"/>
</dbReference>
<organism evidence="4 5">
    <name type="scientific">Paracoccus alkanivorans</name>
    <dbReference type="NCBI Taxonomy" id="2116655"/>
    <lineage>
        <taxon>Bacteria</taxon>
        <taxon>Pseudomonadati</taxon>
        <taxon>Pseudomonadota</taxon>
        <taxon>Alphaproteobacteria</taxon>
        <taxon>Rhodobacterales</taxon>
        <taxon>Paracoccaceae</taxon>
        <taxon>Paracoccus</taxon>
    </lineage>
</organism>
<dbReference type="Proteomes" id="UP000273516">
    <property type="component" value="Unassembled WGS sequence"/>
</dbReference>
<dbReference type="RefSeq" id="WP_122113898.1">
    <property type="nucleotide sequence ID" value="NZ_QOKZ01000009.1"/>
</dbReference>
<dbReference type="PROSITE" id="PS51186">
    <property type="entry name" value="GNAT"/>
    <property type="match status" value="1"/>
</dbReference>
<dbReference type="GO" id="GO:0016747">
    <property type="term" value="F:acyltransferase activity, transferring groups other than amino-acyl groups"/>
    <property type="evidence" value="ECO:0007669"/>
    <property type="project" value="InterPro"/>
</dbReference>
<evidence type="ECO:0000256" key="2">
    <source>
        <dbReference type="ARBA" id="ARBA00023315"/>
    </source>
</evidence>
<reference evidence="4 5" key="1">
    <citation type="submission" date="2018-07" db="EMBL/GenBank/DDBJ databases">
        <authorList>
            <person name="Zhang Y."/>
            <person name="Wang L."/>
            <person name="Ma S."/>
        </authorList>
    </citation>
    <scope>NUCLEOTIDE SEQUENCE [LARGE SCALE GENOMIC DNA]</scope>
    <source>
        <strain evidence="4 5">4-2</strain>
    </source>
</reference>
<dbReference type="AlphaFoldDB" id="A0A3M0M507"/>
<dbReference type="CDD" id="cd04301">
    <property type="entry name" value="NAT_SF"/>
    <property type="match status" value="1"/>
</dbReference>
<sequence>MKSALTPGYHDTPPGTVATVVTSFEMRGAPPSRPERGTGDWRLERWHDPSPDEYRELFRRVGEDWLWCSRLMMTDEELVAIIHDPKVEIRRLTAPKGAGLLELDFRAEGECELAFFGLAPELIGSGAGRWLMNRALELAWARPLTRLWVHTCTMDHPGAVDFYRRSGFIPIRRQVEIIPDPRLSGLLPEHVAPHVPCLPVG</sequence>
<proteinExistence type="predicted"/>
<dbReference type="Gene3D" id="3.40.630.30">
    <property type="match status" value="1"/>
</dbReference>
<dbReference type="OrthoDB" id="275336at2"/>
<protein>
    <submittedName>
        <fullName evidence="4">GNAT family N-acetyltransferase</fullName>
    </submittedName>
</protein>
<keyword evidence="1 4" id="KW-0808">Transferase</keyword>